<keyword evidence="2" id="KW-1185">Reference proteome</keyword>
<organism evidence="1 2">
    <name type="scientific">Aureliella helgolandensis</name>
    <dbReference type="NCBI Taxonomy" id="2527968"/>
    <lineage>
        <taxon>Bacteria</taxon>
        <taxon>Pseudomonadati</taxon>
        <taxon>Planctomycetota</taxon>
        <taxon>Planctomycetia</taxon>
        <taxon>Pirellulales</taxon>
        <taxon>Pirellulaceae</taxon>
        <taxon>Aureliella</taxon>
    </lineage>
</organism>
<dbReference type="AlphaFoldDB" id="A0A518G941"/>
<protein>
    <submittedName>
        <fullName evidence="1">Uncharacterized protein</fullName>
    </submittedName>
</protein>
<dbReference type="EMBL" id="CP036298">
    <property type="protein sequence ID" value="QDV25079.1"/>
    <property type="molecule type" value="Genomic_DNA"/>
</dbReference>
<proteinExistence type="predicted"/>
<name>A0A518G941_9BACT</name>
<evidence type="ECO:0000313" key="2">
    <source>
        <dbReference type="Proteomes" id="UP000318017"/>
    </source>
</evidence>
<dbReference type="KEGG" id="ahel:Q31a_34010"/>
<sequence length="99" mass="10698">MLRVCDLLFSLDSSAWIEPARTLSMLQNPLSQQPMHGLAGRLTLPPLIAIVAPPALATGTSPTRSIICAGVYRTGHSPMLREQTIQSAHPPRDTHCCLV</sequence>
<accession>A0A518G941</accession>
<gene>
    <name evidence="1" type="ORF">Q31a_34010</name>
</gene>
<dbReference type="Proteomes" id="UP000318017">
    <property type="component" value="Chromosome"/>
</dbReference>
<reference evidence="1 2" key="1">
    <citation type="submission" date="2019-02" db="EMBL/GenBank/DDBJ databases">
        <title>Deep-cultivation of Planctomycetes and their phenomic and genomic characterization uncovers novel biology.</title>
        <authorList>
            <person name="Wiegand S."/>
            <person name="Jogler M."/>
            <person name="Boedeker C."/>
            <person name="Pinto D."/>
            <person name="Vollmers J."/>
            <person name="Rivas-Marin E."/>
            <person name="Kohn T."/>
            <person name="Peeters S.H."/>
            <person name="Heuer A."/>
            <person name="Rast P."/>
            <person name="Oberbeckmann S."/>
            <person name="Bunk B."/>
            <person name="Jeske O."/>
            <person name="Meyerdierks A."/>
            <person name="Storesund J.E."/>
            <person name="Kallscheuer N."/>
            <person name="Luecker S."/>
            <person name="Lage O.M."/>
            <person name="Pohl T."/>
            <person name="Merkel B.J."/>
            <person name="Hornburger P."/>
            <person name="Mueller R.-W."/>
            <person name="Bruemmer F."/>
            <person name="Labrenz M."/>
            <person name="Spormann A.M."/>
            <person name="Op den Camp H."/>
            <person name="Overmann J."/>
            <person name="Amann R."/>
            <person name="Jetten M.S.M."/>
            <person name="Mascher T."/>
            <person name="Medema M.H."/>
            <person name="Devos D.P."/>
            <person name="Kaster A.-K."/>
            <person name="Ovreas L."/>
            <person name="Rohde M."/>
            <person name="Galperin M.Y."/>
            <person name="Jogler C."/>
        </authorList>
    </citation>
    <scope>NUCLEOTIDE SEQUENCE [LARGE SCALE GENOMIC DNA]</scope>
    <source>
        <strain evidence="1 2">Q31a</strain>
    </source>
</reference>
<evidence type="ECO:0000313" key="1">
    <source>
        <dbReference type="EMBL" id="QDV25079.1"/>
    </source>
</evidence>